<accession>A0ABY4G8F6</accession>
<sequence>MKHILLLASLLSSTLPVLAQVSLPGPPARHATINAALAPIEAQISRAEAAARPTTVVRRVGRVSTYSWDPTGAQWGPGAIDTHTFNNQGQATSVLRVDSASQIPIHRVTYNYNAANELLGYVNQDWTNGTWQNTFRIQYVYDAQGNFNSGLFQEWRNNAWATIYGSQYSFTYDGANRITEQQSANWDTALNSFVPASRYLYTYTGTDNDYNRYDYQTWTNGAWVNNSRFLNFSYATLGRPTYYETQRWNGTTWQLYSRTTYSYPATGLSHSYVLEVQVGGTWQNRNRYTTSYDALDTNLGYTQETWRNNTWALDTGLRSFVSYNANNDLSRQLIQHANLQLFVNNSKSFYSDYQTITLGNKAKAQVAEVQLSPNPTSGSATLAIGSLHSAGEVQVMVSNTLGQTVQQFTVRPQGGTARHILNVAALPAGIYSIRMVTADGAITKQLVRE</sequence>
<keyword evidence="1" id="KW-0732">Signal</keyword>
<feature type="domain" description="Secretion system C-terminal sorting" evidence="2">
    <location>
        <begin position="373"/>
        <end position="446"/>
    </location>
</feature>
<proteinExistence type="predicted"/>
<evidence type="ECO:0000313" key="3">
    <source>
        <dbReference type="EMBL" id="UOQ67036.1"/>
    </source>
</evidence>
<evidence type="ECO:0000256" key="1">
    <source>
        <dbReference type="SAM" id="SignalP"/>
    </source>
</evidence>
<dbReference type="Pfam" id="PF18962">
    <property type="entry name" value="Por_Secre_tail"/>
    <property type="match status" value="1"/>
</dbReference>
<feature type="signal peptide" evidence="1">
    <location>
        <begin position="1"/>
        <end position="19"/>
    </location>
</feature>
<dbReference type="EMBL" id="CP095061">
    <property type="protein sequence ID" value="UOQ67036.1"/>
    <property type="molecule type" value="Genomic_DNA"/>
</dbReference>
<feature type="chain" id="PRO_5046761072" evidence="1">
    <location>
        <begin position="20"/>
        <end position="449"/>
    </location>
</feature>
<protein>
    <submittedName>
        <fullName evidence="3">T9SS type A sorting domain-containing protein</fullName>
    </submittedName>
</protein>
<reference evidence="3" key="1">
    <citation type="submission" date="2022-04" db="EMBL/GenBank/DDBJ databases">
        <title>Hymenobacter sp. isolated from the air.</title>
        <authorList>
            <person name="Won M."/>
            <person name="Lee C.-M."/>
            <person name="Woen H.-Y."/>
            <person name="Kwon S.-W."/>
        </authorList>
    </citation>
    <scope>NUCLEOTIDE SEQUENCE</scope>
    <source>
        <strain evidence="3">5420S-77</strain>
    </source>
</reference>
<dbReference type="RefSeq" id="WP_245121921.1">
    <property type="nucleotide sequence ID" value="NZ_CP095061.1"/>
</dbReference>
<keyword evidence="4" id="KW-1185">Reference proteome</keyword>
<organism evidence="3 4">
    <name type="scientific">Hymenobacter volaticus</name>
    <dbReference type="NCBI Taxonomy" id="2932254"/>
    <lineage>
        <taxon>Bacteria</taxon>
        <taxon>Pseudomonadati</taxon>
        <taxon>Bacteroidota</taxon>
        <taxon>Cytophagia</taxon>
        <taxon>Cytophagales</taxon>
        <taxon>Hymenobacteraceae</taxon>
        <taxon>Hymenobacter</taxon>
    </lineage>
</organism>
<name>A0ABY4G8F6_9BACT</name>
<evidence type="ECO:0000259" key="2">
    <source>
        <dbReference type="Pfam" id="PF18962"/>
    </source>
</evidence>
<dbReference type="Proteomes" id="UP000830401">
    <property type="component" value="Chromosome"/>
</dbReference>
<dbReference type="NCBIfam" id="TIGR04183">
    <property type="entry name" value="Por_Secre_tail"/>
    <property type="match status" value="1"/>
</dbReference>
<evidence type="ECO:0000313" key="4">
    <source>
        <dbReference type="Proteomes" id="UP000830401"/>
    </source>
</evidence>
<gene>
    <name evidence="3" type="ORF">MUN86_03770</name>
</gene>
<dbReference type="InterPro" id="IPR026444">
    <property type="entry name" value="Secre_tail"/>
</dbReference>
<dbReference type="Gene3D" id="2.40.128.720">
    <property type="match status" value="2"/>
</dbReference>